<protein>
    <submittedName>
        <fullName evidence="7">Rhombosortase</fullName>
        <ecNumber evidence="7">3.4.21.-</ecNumber>
    </submittedName>
</protein>
<keyword evidence="7" id="KW-0378">Hydrolase</keyword>
<dbReference type="InterPro" id="IPR022764">
    <property type="entry name" value="Peptidase_S54_rhomboid_dom"/>
</dbReference>
<evidence type="ECO:0000256" key="1">
    <source>
        <dbReference type="ARBA" id="ARBA00004141"/>
    </source>
</evidence>
<evidence type="ECO:0000256" key="5">
    <source>
        <dbReference type="SAM" id="Phobius"/>
    </source>
</evidence>
<evidence type="ECO:0000256" key="4">
    <source>
        <dbReference type="ARBA" id="ARBA00023136"/>
    </source>
</evidence>
<dbReference type="EC" id="3.4.21.-" evidence="7"/>
<evidence type="ECO:0000259" key="6">
    <source>
        <dbReference type="Pfam" id="PF01694"/>
    </source>
</evidence>
<dbReference type="SUPFAM" id="SSF144091">
    <property type="entry name" value="Rhomboid-like"/>
    <property type="match status" value="1"/>
</dbReference>
<keyword evidence="4 5" id="KW-0472">Membrane</keyword>
<evidence type="ECO:0000313" key="7">
    <source>
        <dbReference type="EMBL" id="MFG6412766.1"/>
    </source>
</evidence>
<reference evidence="7 8" key="1">
    <citation type="submission" date="2024-09" db="EMBL/GenBank/DDBJ databases">
        <title>Novel species of the genus Pelomonas and Roseateles isolated from streams.</title>
        <authorList>
            <person name="Lu H."/>
        </authorList>
    </citation>
    <scope>NUCLEOTIDE SEQUENCE [LARGE SCALE GENOMIC DNA]</scope>
    <source>
        <strain evidence="7 8">DC23W</strain>
    </source>
</reference>
<feature type="domain" description="Peptidase S54 rhomboid" evidence="6">
    <location>
        <begin position="40"/>
        <end position="185"/>
    </location>
</feature>
<evidence type="ECO:0000313" key="8">
    <source>
        <dbReference type="Proteomes" id="UP001606300"/>
    </source>
</evidence>
<comment type="subcellular location">
    <subcellularLocation>
        <location evidence="1">Membrane</location>
        <topology evidence="1">Multi-pass membrane protein</topology>
    </subcellularLocation>
</comment>
<feature type="transmembrane region" description="Helical" evidence="5">
    <location>
        <begin position="163"/>
        <end position="183"/>
    </location>
</feature>
<comment type="caution">
    <text evidence="7">The sequence shown here is derived from an EMBL/GenBank/DDBJ whole genome shotgun (WGS) entry which is preliminary data.</text>
</comment>
<dbReference type="EMBL" id="JBIGHY010000001">
    <property type="protein sequence ID" value="MFG6412766.1"/>
    <property type="molecule type" value="Genomic_DNA"/>
</dbReference>
<dbReference type="InterPro" id="IPR023826">
    <property type="entry name" value="Rhom-like_SP_proteobac"/>
</dbReference>
<dbReference type="Proteomes" id="UP001606300">
    <property type="component" value="Unassembled WGS sequence"/>
</dbReference>
<gene>
    <name evidence="7" type="primary">rrtA</name>
    <name evidence="7" type="ORF">ACG02S_02525</name>
</gene>
<proteinExistence type="predicted"/>
<keyword evidence="2 5" id="KW-0812">Transmembrane</keyword>
<accession>A0ABW7EH38</accession>
<dbReference type="Pfam" id="PF01694">
    <property type="entry name" value="Rhomboid"/>
    <property type="match status" value="1"/>
</dbReference>
<feature type="transmembrane region" description="Helical" evidence="5">
    <location>
        <begin position="54"/>
        <end position="73"/>
    </location>
</feature>
<name>A0ABW7EH38_9BURK</name>
<evidence type="ECO:0000256" key="2">
    <source>
        <dbReference type="ARBA" id="ARBA00022692"/>
    </source>
</evidence>
<feature type="transmembrane region" description="Helical" evidence="5">
    <location>
        <begin position="131"/>
        <end position="151"/>
    </location>
</feature>
<dbReference type="InterPro" id="IPR035952">
    <property type="entry name" value="Rhomboid-like_sf"/>
</dbReference>
<dbReference type="GO" id="GO:0016787">
    <property type="term" value="F:hydrolase activity"/>
    <property type="evidence" value="ECO:0007669"/>
    <property type="project" value="UniProtKB-KW"/>
</dbReference>
<organism evidence="7 8">
    <name type="scientific">Pelomonas dachongensis</name>
    <dbReference type="NCBI Taxonomy" id="3299029"/>
    <lineage>
        <taxon>Bacteria</taxon>
        <taxon>Pseudomonadati</taxon>
        <taxon>Pseudomonadota</taxon>
        <taxon>Betaproteobacteria</taxon>
        <taxon>Burkholderiales</taxon>
        <taxon>Sphaerotilaceae</taxon>
        <taxon>Roseateles</taxon>
    </lineage>
</organism>
<sequence length="198" mass="20651">MPLPRAACWPAFCLVLALLSLLAWPWPREALDWQPALAATQPWRAVSAAFVHWTPTHLAANLAGCAVLALLGWRALLGPRQVVAGLAALPLTQLGLLLRPELQRYAGLSGELHALAAIAALALLRRGGRERAIGSAIAAGLLVKLVLEAPLGPVLRATPGFDFAVAPFAHLCGAGAGLIAGALTMERLSSPTRTPHGT</sequence>
<keyword evidence="3 5" id="KW-1133">Transmembrane helix</keyword>
<dbReference type="Gene3D" id="1.20.1540.10">
    <property type="entry name" value="Rhomboid-like"/>
    <property type="match status" value="1"/>
</dbReference>
<keyword evidence="8" id="KW-1185">Reference proteome</keyword>
<dbReference type="NCBIfam" id="TIGR03902">
    <property type="entry name" value="rhom_GG_sort"/>
    <property type="match status" value="1"/>
</dbReference>
<evidence type="ECO:0000256" key="3">
    <source>
        <dbReference type="ARBA" id="ARBA00022989"/>
    </source>
</evidence>
<dbReference type="RefSeq" id="WP_394468863.1">
    <property type="nucleotide sequence ID" value="NZ_JBIGHY010000001.1"/>
</dbReference>